<accession>A0ACC2BDA4</accession>
<name>A0ACC2BDA4_DIPCM</name>
<evidence type="ECO:0000313" key="2">
    <source>
        <dbReference type="Proteomes" id="UP001162992"/>
    </source>
</evidence>
<dbReference type="EMBL" id="CM055107">
    <property type="protein sequence ID" value="KAJ7527731.1"/>
    <property type="molecule type" value="Genomic_DNA"/>
</dbReference>
<protein>
    <submittedName>
        <fullName evidence="1">Uncharacterized protein</fullName>
    </submittedName>
</protein>
<keyword evidence="2" id="KW-1185">Reference proteome</keyword>
<evidence type="ECO:0000313" key="1">
    <source>
        <dbReference type="EMBL" id="KAJ7527731.1"/>
    </source>
</evidence>
<reference evidence="2" key="1">
    <citation type="journal article" date="2024" name="Proc. Natl. Acad. Sci. U.S.A.">
        <title>Extraordinary preservation of gene collinearity over three hundred million years revealed in homosporous lycophytes.</title>
        <authorList>
            <person name="Li C."/>
            <person name="Wickell D."/>
            <person name="Kuo L.Y."/>
            <person name="Chen X."/>
            <person name="Nie B."/>
            <person name="Liao X."/>
            <person name="Peng D."/>
            <person name="Ji J."/>
            <person name="Jenkins J."/>
            <person name="Williams M."/>
            <person name="Shu S."/>
            <person name="Plott C."/>
            <person name="Barry K."/>
            <person name="Rajasekar S."/>
            <person name="Grimwood J."/>
            <person name="Han X."/>
            <person name="Sun S."/>
            <person name="Hou Z."/>
            <person name="He W."/>
            <person name="Dai G."/>
            <person name="Sun C."/>
            <person name="Schmutz J."/>
            <person name="Leebens-Mack J.H."/>
            <person name="Li F.W."/>
            <person name="Wang L."/>
        </authorList>
    </citation>
    <scope>NUCLEOTIDE SEQUENCE [LARGE SCALE GENOMIC DNA]</scope>
    <source>
        <strain evidence="2">cv. PW_Plant_1</strain>
    </source>
</reference>
<dbReference type="Proteomes" id="UP001162992">
    <property type="component" value="Chromosome 16"/>
</dbReference>
<sequence length="251" mass="29539">MGLGGGRFASLGQNFREKRKLVREMMQEAKEKSELCSKAVFELSDRMPDVAISITRERQGKVEELQAQLKNSKEQFYQRKTDLGSKQEQLGTLEELIIQEREKHHSLKKRVRQLIERRKLQQEIITDDMKDIDERVSYRKKKLEAKLEAVSWYNEVLAIRAEFSNAIKFVFSKIDPENPEREFTCSIRLDKNTNKYTLLECVPKVPKSDDLVYELNISNRFFEFVRIMRQEFLQLAVRSSSAYSKSSITEK</sequence>
<gene>
    <name evidence="1" type="ORF">O6H91_16G068200</name>
</gene>
<comment type="caution">
    <text evidence="1">The sequence shown here is derived from an EMBL/GenBank/DDBJ whole genome shotgun (WGS) entry which is preliminary data.</text>
</comment>
<proteinExistence type="predicted"/>
<organism evidence="1 2">
    <name type="scientific">Diphasiastrum complanatum</name>
    <name type="common">Issler's clubmoss</name>
    <name type="synonym">Lycopodium complanatum</name>
    <dbReference type="NCBI Taxonomy" id="34168"/>
    <lineage>
        <taxon>Eukaryota</taxon>
        <taxon>Viridiplantae</taxon>
        <taxon>Streptophyta</taxon>
        <taxon>Embryophyta</taxon>
        <taxon>Tracheophyta</taxon>
        <taxon>Lycopodiopsida</taxon>
        <taxon>Lycopodiales</taxon>
        <taxon>Lycopodiaceae</taxon>
        <taxon>Lycopodioideae</taxon>
        <taxon>Diphasiastrum</taxon>
    </lineage>
</organism>